<feature type="transmembrane region" description="Helical" evidence="7">
    <location>
        <begin position="88"/>
        <end position="109"/>
    </location>
</feature>
<feature type="transmembrane region" description="Helical" evidence="7">
    <location>
        <begin position="269"/>
        <end position="291"/>
    </location>
</feature>
<organism evidence="8 9">
    <name type="scientific">Luteipulveratus mongoliensis</name>
    <dbReference type="NCBI Taxonomy" id="571913"/>
    <lineage>
        <taxon>Bacteria</taxon>
        <taxon>Bacillati</taxon>
        <taxon>Actinomycetota</taxon>
        <taxon>Actinomycetes</taxon>
        <taxon>Micrococcales</taxon>
        <taxon>Dermacoccaceae</taxon>
        <taxon>Luteipulveratus</taxon>
    </lineage>
</organism>
<evidence type="ECO:0000256" key="1">
    <source>
        <dbReference type="ARBA" id="ARBA00004651"/>
    </source>
</evidence>
<feature type="transmembrane region" description="Helical" evidence="7">
    <location>
        <begin position="405"/>
        <end position="422"/>
    </location>
</feature>
<dbReference type="EMBL" id="CP011112">
    <property type="protein sequence ID" value="AKU16171.1"/>
    <property type="molecule type" value="Genomic_DNA"/>
</dbReference>
<evidence type="ECO:0000313" key="8">
    <source>
        <dbReference type="EMBL" id="AKU16171.1"/>
    </source>
</evidence>
<dbReference type="Gene3D" id="1.20.1250.20">
    <property type="entry name" value="MFS general substrate transporter like domains"/>
    <property type="match status" value="1"/>
</dbReference>
<evidence type="ECO:0000256" key="5">
    <source>
        <dbReference type="ARBA" id="ARBA00023136"/>
    </source>
</evidence>
<keyword evidence="2" id="KW-1003">Cell membrane</keyword>
<dbReference type="RefSeq" id="WP_052591456.1">
    <property type="nucleotide sequence ID" value="NZ_CP011112.1"/>
</dbReference>
<dbReference type="PANTHER" id="PTHR23513:SF6">
    <property type="entry name" value="MAJOR FACILITATOR SUPERFAMILY ASSOCIATED DOMAIN-CONTAINING PROTEIN"/>
    <property type="match status" value="1"/>
</dbReference>
<protein>
    <recommendedName>
        <fullName evidence="10">Major facilitator superfamily (MFS) profile domain-containing protein</fullName>
    </recommendedName>
</protein>
<sequence>MSSDGDSAGRRLWSIPAWRYAFPAAVISKLGDLVFDLTIVLWISTDIAKGETWAPAAVGGVLIAAALPVLLVGPIAGVYADRSDRHAILVRSNAVQAIAIASLLLIPILGDRLSRTADLVWIFAAIVLTSAAGQFFTQARTAMIAKTIPDELRTSAYSRQGSANSLLAIAGPPLAAPLYVALGASAALTVNALSFVVSSILLGLVKWDSKPDHAAAAQSFWDSLRAGIRTVSTHRLLLAVTIALTIVTFATGMINVLEVFFVTDVLHRQAGLLGVLLMCFAIGTLVGTLTAPRIERRLSAASIFVWSLILVGIGIVLYSRMTSIVPAVVLFFLLAIPLGAANTVFMPMIMRSVPSELLGRATVAISVFPTVASLASMGATAWVVSTVMQDLDTDVAGLHFGPVDTVFTVSGLIMIATGLLVWRPIAAAQSDRTGTPGRSGTPGRTVGADGPDSSHTMRAATTRPRRTAGKHFAK</sequence>
<reference evidence="8 9" key="1">
    <citation type="submission" date="2015-03" db="EMBL/GenBank/DDBJ databases">
        <title>Luteipulveratus halotolerans sp. nov., a novel actinobacterium (Dermacoccaceae) from Sarawak, Malaysia.</title>
        <authorList>
            <person name="Juboi H."/>
            <person name="Basik A."/>
            <person name="Shamsul S.S."/>
            <person name="Arnold P."/>
            <person name="Schmitt E.K."/>
            <person name="Sanglier J.-J."/>
            <person name="Yeo T."/>
        </authorList>
    </citation>
    <scope>NUCLEOTIDE SEQUENCE [LARGE SCALE GENOMIC DNA]</scope>
    <source>
        <strain evidence="8 9">MN07-A0370</strain>
    </source>
</reference>
<feature type="transmembrane region" description="Helical" evidence="7">
    <location>
        <begin position="186"/>
        <end position="205"/>
    </location>
</feature>
<keyword evidence="9" id="KW-1185">Reference proteome</keyword>
<dbReference type="STRING" id="571913.VV02_10355"/>
<proteinExistence type="predicted"/>
<feature type="transmembrane region" description="Helical" evidence="7">
    <location>
        <begin position="20"/>
        <end position="44"/>
    </location>
</feature>
<feature type="transmembrane region" description="Helical" evidence="7">
    <location>
        <begin position="357"/>
        <end position="385"/>
    </location>
</feature>
<evidence type="ECO:0008006" key="10">
    <source>
        <dbReference type="Google" id="ProtNLM"/>
    </source>
</evidence>
<dbReference type="GO" id="GO:0022857">
    <property type="term" value="F:transmembrane transporter activity"/>
    <property type="evidence" value="ECO:0007669"/>
    <property type="project" value="InterPro"/>
</dbReference>
<feature type="transmembrane region" description="Helical" evidence="7">
    <location>
        <begin position="298"/>
        <end position="318"/>
    </location>
</feature>
<keyword evidence="3 7" id="KW-0812">Transmembrane</keyword>
<evidence type="ECO:0000256" key="4">
    <source>
        <dbReference type="ARBA" id="ARBA00022989"/>
    </source>
</evidence>
<dbReference type="AlphaFoldDB" id="A0A0K1JHJ4"/>
<feature type="transmembrane region" description="Helical" evidence="7">
    <location>
        <begin position="121"/>
        <end position="142"/>
    </location>
</feature>
<name>A0A0K1JHJ4_9MICO</name>
<feature type="transmembrane region" description="Helical" evidence="7">
    <location>
        <begin position="56"/>
        <end position="76"/>
    </location>
</feature>
<dbReference type="PANTHER" id="PTHR23513">
    <property type="entry name" value="INTEGRAL MEMBRANE EFFLUX PROTEIN-RELATED"/>
    <property type="match status" value="1"/>
</dbReference>
<evidence type="ECO:0000256" key="2">
    <source>
        <dbReference type="ARBA" id="ARBA00022475"/>
    </source>
</evidence>
<accession>A0A0K1JHJ4</accession>
<dbReference type="InterPro" id="IPR036259">
    <property type="entry name" value="MFS_trans_sf"/>
</dbReference>
<feature type="region of interest" description="Disordered" evidence="6">
    <location>
        <begin position="430"/>
        <end position="474"/>
    </location>
</feature>
<feature type="compositionally biased region" description="Low complexity" evidence="6">
    <location>
        <begin position="432"/>
        <end position="445"/>
    </location>
</feature>
<feature type="transmembrane region" description="Helical" evidence="7">
    <location>
        <begin position="324"/>
        <end position="345"/>
    </location>
</feature>
<feature type="transmembrane region" description="Helical" evidence="7">
    <location>
        <begin position="236"/>
        <end position="257"/>
    </location>
</feature>
<gene>
    <name evidence="8" type="ORF">VV02_10355</name>
</gene>
<keyword evidence="4 7" id="KW-1133">Transmembrane helix</keyword>
<evidence type="ECO:0000256" key="7">
    <source>
        <dbReference type="SAM" id="Phobius"/>
    </source>
</evidence>
<feature type="compositionally biased region" description="Basic residues" evidence="6">
    <location>
        <begin position="463"/>
        <end position="474"/>
    </location>
</feature>
<evidence type="ECO:0000313" key="9">
    <source>
        <dbReference type="Proteomes" id="UP000066480"/>
    </source>
</evidence>
<comment type="subcellular location">
    <subcellularLocation>
        <location evidence="1">Cell membrane</location>
        <topology evidence="1">Multi-pass membrane protein</topology>
    </subcellularLocation>
</comment>
<evidence type="ECO:0000256" key="3">
    <source>
        <dbReference type="ARBA" id="ARBA00022692"/>
    </source>
</evidence>
<dbReference type="Proteomes" id="UP000066480">
    <property type="component" value="Chromosome"/>
</dbReference>
<dbReference type="Pfam" id="PF07690">
    <property type="entry name" value="MFS_1"/>
    <property type="match status" value="1"/>
</dbReference>
<keyword evidence="5 7" id="KW-0472">Membrane</keyword>
<dbReference type="CDD" id="cd06173">
    <property type="entry name" value="MFS_MefA_like"/>
    <property type="match status" value="1"/>
</dbReference>
<evidence type="ECO:0000256" key="6">
    <source>
        <dbReference type="SAM" id="MobiDB-lite"/>
    </source>
</evidence>
<dbReference type="GO" id="GO:0005886">
    <property type="term" value="C:plasma membrane"/>
    <property type="evidence" value="ECO:0007669"/>
    <property type="project" value="UniProtKB-SubCell"/>
</dbReference>
<dbReference type="SUPFAM" id="SSF103473">
    <property type="entry name" value="MFS general substrate transporter"/>
    <property type="match status" value="1"/>
</dbReference>
<dbReference type="KEGG" id="lmoi:VV02_10355"/>
<feature type="transmembrane region" description="Helical" evidence="7">
    <location>
        <begin position="163"/>
        <end position="180"/>
    </location>
</feature>
<dbReference type="InterPro" id="IPR011701">
    <property type="entry name" value="MFS"/>
</dbReference>